<dbReference type="SMART" id="SM00862">
    <property type="entry name" value="Trans_reg_C"/>
    <property type="match status" value="1"/>
</dbReference>
<reference evidence="7 8" key="1">
    <citation type="submission" date="2024-09" db="EMBL/GenBank/DDBJ databases">
        <authorList>
            <person name="Sun Q."/>
            <person name="Mori K."/>
        </authorList>
    </citation>
    <scope>NUCLEOTIDE SEQUENCE [LARGE SCALE GENOMIC DNA]</scope>
    <source>
        <strain evidence="7 8">JCM 3143</strain>
    </source>
</reference>
<dbReference type="InterPro" id="IPR001867">
    <property type="entry name" value="OmpR/PhoB-type_DNA-bd"/>
</dbReference>
<dbReference type="InterPro" id="IPR027417">
    <property type="entry name" value="P-loop_NTPase"/>
</dbReference>
<evidence type="ECO:0000313" key="7">
    <source>
        <dbReference type="EMBL" id="MFB9631794.1"/>
    </source>
</evidence>
<evidence type="ECO:0000256" key="2">
    <source>
        <dbReference type="ARBA" id="ARBA00023015"/>
    </source>
</evidence>
<dbReference type="InterPro" id="IPR005158">
    <property type="entry name" value="BTAD"/>
</dbReference>
<dbReference type="SUPFAM" id="SSF48452">
    <property type="entry name" value="TPR-like"/>
    <property type="match status" value="1"/>
</dbReference>
<protein>
    <submittedName>
        <fullName evidence="7">BTAD domain-containing putative transcriptional regulator</fullName>
    </submittedName>
</protein>
<keyword evidence="3 5" id="KW-0238">DNA-binding</keyword>
<dbReference type="Gene3D" id="1.25.40.10">
    <property type="entry name" value="Tetratricopeptide repeat domain"/>
    <property type="match status" value="1"/>
</dbReference>
<evidence type="ECO:0000256" key="1">
    <source>
        <dbReference type="ARBA" id="ARBA00005820"/>
    </source>
</evidence>
<dbReference type="PANTHER" id="PTHR35807">
    <property type="entry name" value="TRANSCRIPTIONAL REGULATOR REDD-RELATED"/>
    <property type="match status" value="1"/>
</dbReference>
<evidence type="ECO:0000313" key="8">
    <source>
        <dbReference type="Proteomes" id="UP001589532"/>
    </source>
</evidence>
<dbReference type="SUPFAM" id="SSF46894">
    <property type="entry name" value="C-terminal effector domain of the bipartite response regulators"/>
    <property type="match status" value="1"/>
</dbReference>
<dbReference type="PRINTS" id="PR00364">
    <property type="entry name" value="DISEASERSIST"/>
</dbReference>
<keyword evidence="4" id="KW-0804">Transcription</keyword>
<dbReference type="CDD" id="cd15831">
    <property type="entry name" value="BTAD"/>
    <property type="match status" value="1"/>
</dbReference>
<evidence type="ECO:0000256" key="4">
    <source>
        <dbReference type="ARBA" id="ARBA00023163"/>
    </source>
</evidence>
<comment type="similarity">
    <text evidence="1">Belongs to the AfsR/DnrI/RedD regulatory family.</text>
</comment>
<dbReference type="InterPro" id="IPR002182">
    <property type="entry name" value="NB-ARC"/>
</dbReference>
<dbReference type="Gene3D" id="1.10.10.10">
    <property type="entry name" value="Winged helix-like DNA-binding domain superfamily/Winged helix DNA-binding domain"/>
    <property type="match status" value="1"/>
</dbReference>
<dbReference type="SMART" id="SM00382">
    <property type="entry name" value="AAA"/>
    <property type="match status" value="1"/>
</dbReference>
<sequence length="764" mass="83083">MTFGILGPVCVRVGGTQSIELSGKQSVVLASLLLNVNTTVSKDRLIAALWDKPPHSAVSNLHTYVGQLRKSLPTGTRLLTKGSGYLLQAGTEEVDLLTFDQEVRLARLEAERGETESAVERFKHALALWRGRPAEGIPLRDDLLAGLAEVEEWRTQARLDYAELKLRLGHSQEVTGDLRRLLTEQPLRERTWYLLMLAYARAGQRDKALDAYRQARDVLVEELGVEPGEDLKRLQAMILGGNLPSITSGPQGRGICQLPPDIADFAGRQAELSSAIEALCPGRQRATASEGAVRTTPTLPLCVISGQAGAGKTALAVHVAHRLRRDFPDGQLYITLRGEDNRPTAPEEALGRLLRMLGIDGAAVPAGLEERAELYRGRLANRRYLVVLDDAADEGQLTPLLPGTPGCAVLITSRRRLTALPAARMIDLPLMPPGEALELLRSLIGPERAAGAPGEAGTLVRLCGGLPLAVRIAGAQLAARPHWGLDQLVTRLSDSRGRLRRLTHGSLSVRDGLAVGLQELNPPARRLFRLLGLLEAPDFAAWAAAALLDLPHTEAEDLIEQLVDVRLLDVAGRDRTGQTRFRFHDLTRAYARECAEADEPEDERLAAVRRALSAWLALTRQAHLRWCGGDHPVQRARSVLWSPGSETAERLVRDPLAWVDSERAGIVAAVSQSAALGAYELCWELASAATHLFETRGRYDEWRTTHEIALRSAHASGDSLGQAMMLNGLARLRLARVDHAPARYEPATGDLAPAAGLGTEITVM</sequence>
<dbReference type="Gene3D" id="3.40.50.300">
    <property type="entry name" value="P-loop containing nucleotide triphosphate hydrolases"/>
    <property type="match status" value="1"/>
</dbReference>
<keyword evidence="2" id="KW-0805">Transcription regulation</keyword>
<dbReference type="RefSeq" id="WP_344993960.1">
    <property type="nucleotide sequence ID" value="NZ_BAAAXV010000008.1"/>
</dbReference>
<accession>A0ABV5SL86</accession>
<keyword evidence="8" id="KW-1185">Reference proteome</keyword>
<evidence type="ECO:0000259" key="6">
    <source>
        <dbReference type="PROSITE" id="PS51755"/>
    </source>
</evidence>
<dbReference type="InterPro" id="IPR011990">
    <property type="entry name" value="TPR-like_helical_dom_sf"/>
</dbReference>
<gene>
    <name evidence="7" type="ORF">ACFFSA_52785</name>
</gene>
<dbReference type="Pfam" id="PF03704">
    <property type="entry name" value="BTAD"/>
    <property type="match status" value="1"/>
</dbReference>
<dbReference type="InterPro" id="IPR003593">
    <property type="entry name" value="AAA+_ATPase"/>
</dbReference>
<name>A0ABV5SL86_9ACTN</name>
<dbReference type="PROSITE" id="PS51755">
    <property type="entry name" value="OMPR_PHOB"/>
    <property type="match status" value="1"/>
</dbReference>
<dbReference type="Pfam" id="PF00931">
    <property type="entry name" value="NB-ARC"/>
    <property type="match status" value="1"/>
</dbReference>
<dbReference type="Proteomes" id="UP001589532">
    <property type="component" value="Unassembled WGS sequence"/>
</dbReference>
<organism evidence="7 8">
    <name type="scientific">Nonomuraea helvata</name>
    <dbReference type="NCBI Taxonomy" id="37484"/>
    <lineage>
        <taxon>Bacteria</taxon>
        <taxon>Bacillati</taxon>
        <taxon>Actinomycetota</taxon>
        <taxon>Actinomycetes</taxon>
        <taxon>Streptosporangiales</taxon>
        <taxon>Streptosporangiaceae</taxon>
        <taxon>Nonomuraea</taxon>
    </lineage>
</organism>
<dbReference type="SUPFAM" id="SSF52540">
    <property type="entry name" value="P-loop containing nucleoside triphosphate hydrolases"/>
    <property type="match status" value="1"/>
</dbReference>
<dbReference type="PANTHER" id="PTHR35807:SF1">
    <property type="entry name" value="TRANSCRIPTIONAL REGULATOR REDD"/>
    <property type="match status" value="1"/>
</dbReference>
<evidence type="ECO:0000256" key="3">
    <source>
        <dbReference type="ARBA" id="ARBA00023125"/>
    </source>
</evidence>
<dbReference type="EMBL" id="JBHMBW010000108">
    <property type="protein sequence ID" value="MFB9631794.1"/>
    <property type="molecule type" value="Genomic_DNA"/>
</dbReference>
<comment type="caution">
    <text evidence="7">The sequence shown here is derived from an EMBL/GenBank/DDBJ whole genome shotgun (WGS) entry which is preliminary data.</text>
</comment>
<feature type="domain" description="OmpR/PhoB-type" evidence="6">
    <location>
        <begin position="1"/>
        <end position="89"/>
    </location>
</feature>
<dbReference type="InterPro" id="IPR051677">
    <property type="entry name" value="AfsR-DnrI-RedD_regulator"/>
</dbReference>
<feature type="DNA-binding region" description="OmpR/PhoB-type" evidence="5">
    <location>
        <begin position="1"/>
        <end position="89"/>
    </location>
</feature>
<dbReference type="InterPro" id="IPR016032">
    <property type="entry name" value="Sig_transdc_resp-reg_C-effctor"/>
</dbReference>
<dbReference type="InterPro" id="IPR036388">
    <property type="entry name" value="WH-like_DNA-bd_sf"/>
</dbReference>
<dbReference type="Pfam" id="PF00486">
    <property type="entry name" value="Trans_reg_C"/>
    <property type="match status" value="1"/>
</dbReference>
<proteinExistence type="inferred from homology"/>
<dbReference type="SMART" id="SM01043">
    <property type="entry name" value="BTAD"/>
    <property type="match status" value="1"/>
</dbReference>
<evidence type="ECO:0000256" key="5">
    <source>
        <dbReference type="PROSITE-ProRule" id="PRU01091"/>
    </source>
</evidence>